<feature type="region of interest" description="Disordered" evidence="2">
    <location>
        <begin position="134"/>
        <end position="209"/>
    </location>
</feature>
<name>A0A9P6MP20_9FUNG</name>
<dbReference type="InterPro" id="IPR012340">
    <property type="entry name" value="NA-bd_OB-fold"/>
</dbReference>
<comment type="caution">
    <text evidence="3">The sequence shown here is derived from an EMBL/GenBank/DDBJ whole genome shotgun (WGS) entry which is preliminary data.</text>
</comment>
<protein>
    <submittedName>
        <fullName evidence="3">SOSS complex subunit B2</fullName>
    </submittedName>
</protein>
<gene>
    <name evidence="3" type="primary">NABP1</name>
    <name evidence="3" type="ORF">BGZ80_002717</name>
</gene>
<dbReference type="AlphaFoldDB" id="A0A9P6MP20"/>
<keyword evidence="1" id="KW-0238">DNA-binding</keyword>
<dbReference type="GO" id="GO:0010212">
    <property type="term" value="P:response to ionizing radiation"/>
    <property type="evidence" value="ECO:0007669"/>
    <property type="project" value="TreeGrafter"/>
</dbReference>
<keyword evidence="4" id="KW-1185">Reference proteome</keyword>
<dbReference type="GO" id="GO:0003677">
    <property type="term" value="F:DNA binding"/>
    <property type="evidence" value="ECO:0007669"/>
    <property type="project" value="UniProtKB-KW"/>
</dbReference>
<evidence type="ECO:0000256" key="2">
    <source>
        <dbReference type="SAM" id="MobiDB-lite"/>
    </source>
</evidence>
<dbReference type="GO" id="GO:0070876">
    <property type="term" value="C:SOSS complex"/>
    <property type="evidence" value="ECO:0007669"/>
    <property type="project" value="TreeGrafter"/>
</dbReference>
<reference evidence="3" key="1">
    <citation type="journal article" date="2020" name="Fungal Divers.">
        <title>Resolving the Mortierellaceae phylogeny through synthesis of multi-gene phylogenetics and phylogenomics.</title>
        <authorList>
            <person name="Vandepol N."/>
            <person name="Liber J."/>
            <person name="Desiro A."/>
            <person name="Na H."/>
            <person name="Kennedy M."/>
            <person name="Barry K."/>
            <person name="Grigoriev I.V."/>
            <person name="Miller A.N."/>
            <person name="O'Donnell K."/>
            <person name="Stajich J.E."/>
            <person name="Bonito G."/>
        </authorList>
    </citation>
    <scope>NUCLEOTIDE SEQUENCE</scope>
    <source>
        <strain evidence="3">NRRL 2769</strain>
    </source>
</reference>
<evidence type="ECO:0000313" key="3">
    <source>
        <dbReference type="EMBL" id="KAG0009124.1"/>
    </source>
</evidence>
<feature type="compositionally biased region" description="Basic residues" evidence="2">
    <location>
        <begin position="175"/>
        <end position="197"/>
    </location>
</feature>
<dbReference type="PANTHER" id="PTHR13356">
    <property type="entry name" value="OB FOLD NUCLEIC ACID BINDING PROTEIN-RELATED"/>
    <property type="match status" value="1"/>
</dbReference>
<dbReference type="GO" id="GO:0000724">
    <property type="term" value="P:double-strand break repair via homologous recombination"/>
    <property type="evidence" value="ECO:0007669"/>
    <property type="project" value="TreeGrafter"/>
</dbReference>
<organism evidence="3 4">
    <name type="scientific">Entomortierella chlamydospora</name>
    <dbReference type="NCBI Taxonomy" id="101097"/>
    <lineage>
        <taxon>Eukaryota</taxon>
        <taxon>Fungi</taxon>
        <taxon>Fungi incertae sedis</taxon>
        <taxon>Mucoromycota</taxon>
        <taxon>Mortierellomycotina</taxon>
        <taxon>Mortierellomycetes</taxon>
        <taxon>Mortierellales</taxon>
        <taxon>Mortierellaceae</taxon>
        <taxon>Entomortierella</taxon>
    </lineage>
</organism>
<feature type="compositionally biased region" description="Basic residues" evidence="2">
    <location>
        <begin position="248"/>
        <end position="258"/>
    </location>
</feature>
<accession>A0A9P6MP20</accession>
<evidence type="ECO:0000256" key="1">
    <source>
        <dbReference type="ARBA" id="ARBA00023125"/>
    </source>
</evidence>
<sequence>MRGFNLECILLEKAAEPRRTFDNQLLTTFLAADKTGSIVLIIWGEEGALLRNGDLVRIQGGEARLFKGLIQLSTSKFGKYKKIGEDTMLFVEKPNWSEFEWTQDPNGKTGVMIPLTPQLKLSMANGGIQPMLPGGGMQQQRNVQGNNPQPPINPPFRGDQRQGQRATAATTRSPTKAKAKAKARVKVKMRHNKHSKIHRDLDAPDTYPSPRTGIFNSENEFDKDMKLVSSQGSIGQLTHNGGPVGTGHLRKKPKVEVE</sequence>
<dbReference type="PANTHER" id="PTHR13356:SF0">
    <property type="entry name" value="SOSS COMPLEX SUBUNIT B HOMOLOG"/>
    <property type="match status" value="1"/>
</dbReference>
<feature type="region of interest" description="Disordered" evidence="2">
    <location>
        <begin position="233"/>
        <end position="258"/>
    </location>
</feature>
<feature type="compositionally biased region" description="Low complexity" evidence="2">
    <location>
        <begin position="165"/>
        <end position="174"/>
    </location>
</feature>
<dbReference type="Proteomes" id="UP000703661">
    <property type="component" value="Unassembled WGS sequence"/>
</dbReference>
<evidence type="ECO:0000313" key="4">
    <source>
        <dbReference type="Proteomes" id="UP000703661"/>
    </source>
</evidence>
<dbReference type="EMBL" id="JAAAID010001682">
    <property type="protein sequence ID" value="KAG0009124.1"/>
    <property type="molecule type" value="Genomic_DNA"/>
</dbReference>
<dbReference type="GO" id="GO:0044818">
    <property type="term" value="P:mitotic G2/M transition checkpoint"/>
    <property type="evidence" value="ECO:0007669"/>
    <property type="project" value="TreeGrafter"/>
</dbReference>
<dbReference type="SUPFAM" id="SSF50249">
    <property type="entry name" value="Nucleic acid-binding proteins"/>
    <property type="match status" value="1"/>
</dbReference>
<dbReference type="InterPro" id="IPR051231">
    <property type="entry name" value="SOSS-B"/>
</dbReference>
<dbReference type="Gene3D" id="2.40.50.140">
    <property type="entry name" value="Nucleic acid-binding proteins"/>
    <property type="match status" value="1"/>
</dbReference>
<proteinExistence type="predicted"/>